<accession>A0A915E245</accession>
<dbReference type="AlphaFoldDB" id="A0A915E245"/>
<dbReference type="PANTHER" id="PTHR14879">
    <property type="entry name" value="CASPASE REGULATOR, RING FINGER DOMAIN-CONTAINING"/>
    <property type="match status" value="1"/>
</dbReference>
<protein>
    <submittedName>
        <fullName evidence="3">RING-type domain-containing protein</fullName>
    </submittedName>
</protein>
<evidence type="ECO:0000313" key="2">
    <source>
        <dbReference type="Proteomes" id="UP000887574"/>
    </source>
</evidence>
<dbReference type="PANTHER" id="PTHR14879:SF5">
    <property type="entry name" value="RING-TYPE DOMAIN-CONTAINING PROTEIN"/>
    <property type="match status" value="1"/>
</dbReference>
<reference evidence="3" key="1">
    <citation type="submission" date="2022-11" db="UniProtKB">
        <authorList>
            <consortium name="WormBaseParasite"/>
        </authorList>
    </citation>
    <scope>IDENTIFICATION</scope>
</reference>
<keyword evidence="2" id="KW-1185">Reference proteome</keyword>
<feature type="coiled-coil region" evidence="1">
    <location>
        <begin position="41"/>
        <end position="68"/>
    </location>
</feature>
<dbReference type="InterPro" id="IPR013083">
    <property type="entry name" value="Znf_RING/FYVE/PHD"/>
</dbReference>
<evidence type="ECO:0000256" key="1">
    <source>
        <dbReference type="SAM" id="Coils"/>
    </source>
</evidence>
<keyword evidence="1" id="KW-0175">Coiled coil</keyword>
<proteinExistence type="predicted"/>
<dbReference type="InterPro" id="IPR051728">
    <property type="entry name" value="RING-FYVE_E3_ubiquitin-ligase"/>
</dbReference>
<dbReference type="Proteomes" id="UP000887574">
    <property type="component" value="Unplaced"/>
</dbReference>
<name>A0A915E245_9BILA</name>
<dbReference type="Pfam" id="PF13920">
    <property type="entry name" value="zf-C3HC4_3"/>
    <property type="match status" value="1"/>
</dbReference>
<sequence length="159" mass="18344">MMRVHMQDGLDTLEELRTENFKLRQTSESRLASLNSTVQVKQDLQNVVTLLREQNKRLEDEKERQSREHCCVICLDAKREILFMPCLHFNTCEPCSKTSVMTHCGTCRQMIMGKLKTPSSKYPPKSVRGMRSPLLLLHRFISEKDGIGDSSMQLEEDLA</sequence>
<dbReference type="SUPFAM" id="SSF57850">
    <property type="entry name" value="RING/U-box"/>
    <property type="match status" value="1"/>
</dbReference>
<dbReference type="Gene3D" id="3.30.40.10">
    <property type="entry name" value="Zinc/RING finger domain, C3HC4 (zinc finger)"/>
    <property type="match status" value="1"/>
</dbReference>
<evidence type="ECO:0000313" key="3">
    <source>
        <dbReference type="WBParaSite" id="jg25060"/>
    </source>
</evidence>
<organism evidence="2 3">
    <name type="scientific">Ditylenchus dipsaci</name>
    <dbReference type="NCBI Taxonomy" id="166011"/>
    <lineage>
        <taxon>Eukaryota</taxon>
        <taxon>Metazoa</taxon>
        <taxon>Ecdysozoa</taxon>
        <taxon>Nematoda</taxon>
        <taxon>Chromadorea</taxon>
        <taxon>Rhabditida</taxon>
        <taxon>Tylenchina</taxon>
        <taxon>Tylenchomorpha</taxon>
        <taxon>Sphaerularioidea</taxon>
        <taxon>Anguinidae</taxon>
        <taxon>Anguininae</taxon>
        <taxon>Ditylenchus</taxon>
    </lineage>
</organism>
<dbReference type="WBParaSite" id="jg25060">
    <property type="protein sequence ID" value="jg25060"/>
    <property type="gene ID" value="jg25060"/>
</dbReference>